<keyword evidence="3" id="KW-1185">Reference proteome</keyword>
<evidence type="ECO:0000256" key="1">
    <source>
        <dbReference type="SAM" id="Phobius"/>
    </source>
</evidence>
<name>A0ABU3ZFA4_9GAMM</name>
<reference evidence="2 3" key="1">
    <citation type="submission" date="2023-10" db="EMBL/GenBank/DDBJ databases">
        <title>Marine bacteria isolated from horseshoe crab.</title>
        <authorList>
            <person name="Cheng T.H."/>
        </authorList>
    </citation>
    <scope>NUCLEOTIDE SEQUENCE [LARGE SCALE GENOMIC DNA]</scope>
    <source>
        <strain evidence="2 3">HSC6</strain>
    </source>
</reference>
<organism evidence="2 3">
    <name type="scientific">Photobacterium rosenbergii</name>
    <dbReference type="NCBI Taxonomy" id="294936"/>
    <lineage>
        <taxon>Bacteria</taxon>
        <taxon>Pseudomonadati</taxon>
        <taxon>Pseudomonadota</taxon>
        <taxon>Gammaproteobacteria</taxon>
        <taxon>Vibrionales</taxon>
        <taxon>Vibrionaceae</taxon>
        <taxon>Photobacterium</taxon>
    </lineage>
</organism>
<evidence type="ECO:0000313" key="3">
    <source>
        <dbReference type="Proteomes" id="UP001186452"/>
    </source>
</evidence>
<sequence length="180" mass="20615">MPVHLLEMRFYTYGAIKIFERRKAQLHRLRYLITLCGIASPTLVMLAVFINSQRFIIIASIVILTSIVLLAQLILSLWSLLAKWDDQNEYAIQALSSSTSIYERLNVLIESNDSISSSVLSAIRNDYHGQFSGDHVYKITNREKRYGYRQSLIEFTQACSSCHLKPKDMKPSNCDLCGKF</sequence>
<keyword evidence="1" id="KW-0812">Transmembrane</keyword>
<accession>A0ABU3ZFA4</accession>
<keyword evidence="1" id="KW-0472">Membrane</keyword>
<feature type="transmembrane region" description="Helical" evidence="1">
    <location>
        <begin position="31"/>
        <end position="50"/>
    </location>
</feature>
<protein>
    <submittedName>
        <fullName evidence="2">Uncharacterized protein</fullName>
    </submittedName>
</protein>
<comment type="caution">
    <text evidence="2">The sequence shown here is derived from an EMBL/GenBank/DDBJ whole genome shotgun (WGS) entry which is preliminary data.</text>
</comment>
<dbReference type="EMBL" id="JAWJZI010000002">
    <property type="protein sequence ID" value="MDV5168783.1"/>
    <property type="molecule type" value="Genomic_DNA"/>
</dbReference>
<feature type="transmembrane region" description="Helical" evidence="1">
    <location>
        <begin position="56"/>
        <end position="81"/>
    </location>
</feature>
<gene>
    <name evidence="2" type="ORF">R2X38_07200</name>
</gene>
<keyword evidence="1" id="KW-1133">Transmembrane helix</keyword>
<dbReference type="Proteomes" id="UP001186452">
    <property type="component" value="Unassembled WGS sequence"/>
</dbReference>
<dbReference type="RefSeq" id="WP_317521514.1">
    <property type="nucleotide sequence ID" value="NZ_JAWJZI010000002.1"/>
</dbReference>
<proteinExistence type="predicted"/>
<evidence type="ECO:0000313" key="2">
    <source>
        <dbReference type="EMBL" id="MDV5168783.1"/>
    </source>
</evidence>
<dbReference type="InterPro" id="IPR030914">
    <property type="entry name" value="Mob_CxxC_CxxC"/>
</dbReference>
<dbReference type="NCBIfam" id="TIGR04402">
    <property type="entry name" value="mob_CxxC_CxxC"/>
    <property type="match status" value="1"/>
</dbReference>